<dbReference type="EMBL" id="PFRH01000004">
    <property type="protein sequence ID" value="PJC52967.1"/>
    <property type="molecule type" value="Genomic_DNA"/>
</dbReference>
<accession>A0A2M8FB69</accession>
<organism evidence="3 4">
    <name type="scientific">Candidatus Magasanikbacteria bacterium CG_4_9_14_0_2_um_filter_42_11</name>
    <dbReference type="NCBI Taxonomy" id="1974643"/>
    <lineage>
        <taxon>Bacteria</taxon>
        <taxon>Candidatus Magasanikiibacteriota</taxon>
    </lineage>
</organism>
<evidence type="ECO:0000259" key="2">
    <source>
        <dbReference type="Pfam" id="PF13462"/>
    </source>
</evidence>
<protein>
    <recommendedName>
        <fullName evidence="2">Thioredoxin-like fold domain-containing protein</fullName>
    </recommendedName>
</protein>
<feature type="transmembrane region" description="Helical" evidence="1">
    <location>
        <begin position="29"/>
        <end position="49"/>
    </location>
</feature>
<keyword evidence="1" id="KW-0472">Membrane</keyword>
<name>A0A2M8FB69_9BACT</name>
<dbReference type="Pfam" id="PF13462">
    <property type="entry name" value="Thioredoxin_4"/>
    <property type="match status" value="1"/>
</dbReference>
<proteinExistence type="predicted"/>
<keyword evidence="1" id="KW-1133">Transmembrane helix</keyword>
<dbReference type="InterPro" id="IPR036249">
    <property type="entry name" value="Thioredoxin-like_sf"/>
</dbReference>
<comment type="caution">
    <text evidence="3">The sequence shown here is derived from an EMBL/GenBank/DDBJ whole genome shotgun (WGS) entry which is preliminary data.</text>
</comment>
<keyword evidence="1" id="KW-0812">Transmembrane</keyword>
<reference evidence="4" key="1">
    <citation type="submission" date="2017-09" db="EMBL/GenBank/DDBJ databases">
        <title>Depth-based differentiation of microbial function through sediment-hosted aquifers and enrichment of novel symbionts in the deep terrestrial subsurface.</title>
        <authorList>
            <person name="Probst A.J."/>
            <person name="Ladd B."/>
            <person name="Jarett J.K."/>
            <person name="Geller-Mcgrath D.E."/>
            <person name="Sieber C.M.K."/>
            <person name="Emerson J.B."/>
            <person name="Anantharaman K."/>
            <person name="Thomas B.C."/>
            <person name="Malmstrom R."/>
            <person name="Stieglmeier M."/>
            <person name="Klingl A."/>
            <person name="Woyke T."/>
            <person name="Ryan C.M."/>
            <person name="Banfield J.F."/>
        </authorList>
    </citation>
    <scope>NUCLEOTIDE SEQUENCE [LARGE SCALE GENOMIC DNA]</scope>
</reference>
<dbReference type="AlphaFoldDB" id="A0A2M8FB69"/>
<evidence type="ECO:0000256" key="1">
    <source>
        <dbReference type="SAM" id="Phobius"/>
    </source>
</evidence>
<dbReference type="SUPFAM" id="SSF52833">
    <property type="entry name" value="Thioredoxin-like"/>
    <property type="match status" value="1"/>
</dbReference>
<evidence type="ECO:0000313" key="3">
    <source>
        <dbReference type="EMBL" id="PJC52967.1"/>
    </source>
</evidence>
<dbReference type="InterPro" id="IPR012336">
    <property type="entry name" value="Thioredoxin-like_fold"/>
</dbReference>
<gene>
    <name evidence="3" type="ORF">CO030_00085</name>
</gene>
<evidence type="ECO:0000313" key="4">
    <source>
        <dbReference type="Proteomes" id="UP000231456"/>
    </source>
</evidence>
<sequence length="235" mass="26337">MATRCILLTKHSQDSLAFLSNSMIQSRHIFLGILPALILVIGIFSFRFLQYNALFGNNENTTQATTLDLIPILPDDPIIGSSNAPHTIVVFEDLACTGCRAQDAILKDVDTKHPGKIKIIWKGLPVIPFPYTSEPAHEYAFCANKQGRFEEFKDFAFANYDNLSRATITTIVQEMKFDEDKLNTCLNSGEATTYINKIRTLAELLHIQSVPTVFLENEQIITPTSVEEWEVVLGL</sequence>
<feature type="domain" description="Thioredoxin-like fold" evidence="2">
    <location>
        <begin position="75"/>
        <end position="231"/>
    </location>
</feature>
<dbReference type="Proteomes" id="UP000231456">
    <property type="component" value="Unassembled WGS sequence"/>
</dbReference>
<dbReference type="Gene3D" id="3.40.30.10">
    <property type="entry name" value="Glutaredoxin"/>
    <property type="match status" value="1"/>
</dbReference>